<name>A0A3N2D0S7_9MICO</name>
<comment type="similarity">
    <text evidence="1 3">Belongs to the PemK/MazF family.</text>
</comment>
<keyword evidence="5" id="KW-1185">Reference proteome</keyword>
<dbReference type="PANTHER" id="PTHR33988">
    <property type="entry name" value="ENDORIBONUCLEASE MAZF-RELATED"/>
    <property type="match status" value="1"/>
</dbReference>
<dbReference type="GO" id="GO:0006402">
    <property type="term" value="P:mRNA catabolic process"/>
    <property type="evidence" value="ECO:0007669"/>
    <property type="project" value="TreeGrafter"/>
</dbReference>
<dbReference type="RefSeq" id="WP_281272572.1">
    <property type="nucleotide sequence ID" value="NZ_RKHQ01000002.1"/>
</dbReference>
<comment type="caution">
    <text evidence="4">The sequence shown here is derived from an EMBL/GenBank/DDBJ whole genome shotgun (WGS) entry which is preliminary data.</text>
</comment>
<dbReference type="PIRSF" id="PIRSF033490">
    <property type="entry name" value="MazF"/>
    <property type="match status" value="1"/>
</dbReference>
<keyword evidence="2" id="KW-1277">Toxin-antitoxin system</keyword>
<dbReference type="InterPro" id="IPR011067">
    <property type="entry name" value="Plasmid_toxin/cell-grow_inhib"/>
</dbReference>
<protein>
    <recommendedName>
        <fullName evidence="3">mRNA interferase</fullName>
        <ecNumber evidence="3">3.1.-.-</ecNumber>
    </recommendedName>
</protein>
<evidence type="ECO:0000256" key="3">
    <source>
        <dbReference type="PIRNR" id="PIRNR033490"/>
    </source>
</evidence>
<evidence type="ECO:0000313" key="4">
    <source>
        <dbReference type="EMBL" id="ROR93385.1"/>
    </source>
</evidence>
<dbReference type="GO" id="GO:0004521">
    <property type="term" value="F:RNA endonuclease activity"/>
    <property type="evidence" value="ECO:0007669"/>
    <property type="project" value="TreeGrafter"/>
</dbReference>
<dbReference type="SUPFAM" id="SSF50118">
    <property type="entry name" value="Cell growth inhibitor/plasmid maintenance toxic component"/>
    <property type="match status" value="1"/>
</dbReference>
<dbReference type="Gene3D" id="2.30.30.110">
    <property type="match status" value="1"/>
</dbReference>
<keyword evidence="3" id="KW-0255">Endonuclease</keyword>
<dbReference type="GO" id="GO:0003677">
    <property type="term" value="F:DNA binding"/>
    <property type="evidence" value="ECO:0007669"/>
    <property type="project" value="InterPro"/>
</dbReference>
<comment type="function">
    <text evidence="3">Toxic component of a type II toxin-antitoxin (TA) system.</text>
</comment>
<dbReference type="EC" id="3.1.-.-" evidence="3"/>
<dbReference type="GO" id="GO:0016787">
    <property type="term" value="F:hydrolase activity"/>
    <property type="evidence" value="ECO:0007669"/>
    <property type="project" value="UniProtKB-KW"/>
</dbReference>
<organism evidence="4 5">
    <name type="scientific">Salana multivorans</name>
    <dbReference type="NCBI Taxonomy" id="120377"/>
    <lineage>
        <taxon>Bacteria</taxon>
        <taxon>Bacillati</taxon>
        <taxon>Actinomycetota</taxon>
        <taxon>Actinomycetes</taxon>
        <taxon>Micrococcales</taxon>
        <taxon>Beutenbergiaceae</taxon>
        <taxon>Salana</taxon>
    </lineage>
</organism>
<dbReference type="GO" id="GO:0016075">
    <property type="term" value="P:rRNA catabolic process"/>
    <property type="evidence" value="ECO:0007669"/>
    <property type="project" value="TreeGrafter"/>
</dbReference>
<proteinExistence type="inferred from homology"/>
<reference evidence="4 5" key="1">
    <citation type="submission" date="2018-11" db="EMBL/GenBank/DDBJ databases">
        <title>Sequencing the genomes of 1000 actinobacteria strains.</title>
        <authorList>
            <person name="Klenk H.-P."/>
        </authorList>
    </citation>
    <scope>NUCLEOTIDE SEQUENCE [LARGE SCALE GENOMIC DNA]</scope>
    <source>
        <strain evidence="4 5">DSM 13521</strain>
    </source>
</reference>
<evidence type="ECO:0000256" key="2">
    <source>
        <dbReference type="ARBA" id="ARBA00022649"/>
    </source>
</evidence>
<dbReference type="PANTHER" id="PTHR33988:SF2">
    <property type="entry name" value="ENDORIBONUCLEASE MAZF"/>
    <property type="match status" value="1"/>
</dbReference>
<keyword evidence="3" id="KW-0540">Nuclease</keyword>
<keyword evidence="3" id="KW-0378">Hydrolase</keyword>
<dbReference type="InterPro" id="IPR003477">
    <property type="entry name" value="PemK-like"/>
</dbReference>
<dbReference type="Pfam" id="PF02452">
    <property type="entry name" value="PemK_toxin"/>
    <property type="match status" value="1"/>
</dbReference>
<gene>
    <name evidence="4" type="ORF">EDD28_2797</name>
</gene>
<accession>A0A3N2D0S7</accession>
<evidence type="ECO:0000313" key="5">
    <source>
        <dbReference type="Proteomes" id="UP000275356"/>
    </source>
</evidence>
<sequence length="120" mass="12863">MIERGDVHWVDLGPATDGDHRPAKRRPVLVIQSDAYNASRLATVIVAVLTSRVDAADLPGNTLLRADATGLPRDSVVNVTSLATLNRYDLELPPVGRVPGDLMRTVDAGIAQVLGLTLMR</sequence>
<dbReference type="AlphaFoldDB" id="A0A3N2D0S7"/>
<evidence type="ECO:0000256" key="1">
    <source>
        <dbReference type="ARBA" id="ARBA00007521"/>
    </source>
</evidence>
<dbReference type="EMBL" id="RKHQ01000002">
    <property type="protein sequence ID" value="ROR93385.1"/>
    <property type="molecule type" value="Genomic_DNA"/>
</dbReference>
<dbReference type="Proteomes" id="UP000275356">
    <property type="component" value="Unassembled WGS sequence"/>
</dbReference>